<evidence type="ECO:0000313" key="2">
    <source>
        <dbReference type="RefSeq" id="XP_006820521.1"/>
    </source>
</evidence>
<dbReference type="InterPro" id="IPR036188">
    <property type="entry name" value="FAD/NAD-bd_sf"/>
</dbReference>
<keyword evidence="1" id="KW-1185">Reference proteome</keyword>
<name>A0ABM0MKI0_SACKO</name>
<organism evidence="1 2">
    <name type="scientific">Saccoglossus kowalevskii</name>
    <name type="common">Acorn worm</name>
    <dbReference type="NCBI Taxonomy" id="10224"/>
    <lineage>
        <taxon>Eukaryota</taxon>
        <taxon>Metazoa</taxon>
        <taxon>Hemichordata</taxon>
        <taxon>Enteropneusta</taxon>
        <taxon>Harrimaniidae</taxon>
        <taxon>Saccoglossus</taxon>
    </lineage>
</organism>
<dbReference type="Gene3D" id="3.50.50.60">
    <property type="entry name" value="FAD/NAD(P)-binding domain"/>
    <property type="match status" value="1"/>
</dbReference>
<protein>
    <submittedName>
        <fullName evidence="2">FAD-dependent oxidoreductase domain-containing protein 2-like</fullName>
    </submittedName>
</protein>
<dbReference type="RefSeq" id="XP_006820521.1">
    <property type="nucleotide sequence ID" value="XM_006820458.1"/>
</dbReference>
<feature type="non-terminal residue" evidence="2">
    <location>
        <position position="1"/>
    </location>
</feature>
<dbReference type="Proteomes" id="UP000694865">
    <property type="component" value="Unplaced"/>
</dbReference>
<evidence type="ECO:0000313" key="1">
    <source>
        <dbReference type="Proteomes" id="UP000694865"/>
    </source>
</evidence>
<reference evidence="2" key="1">
    <citation type="submission" date="2025-08" db="UniProtKB">
        <authorList>
            <consortium name="RefSeq"/>
        </authorList>
    </citation>
    <scope>IDENTIFICATION</scope>
    <source>
        <tissue evidence="2">Testes</tissue>
    </source>
</reference>
<sequence length="364" mass="41873">DLRAVNNNILDMYQLKSLHIYLAMNLESMEKLPDNTYLCVFDDIVPHWQDKQGHFKLRVPPYDHVICCTGFNYIDLTLFDENCKPNTNADGKFPVLSSTWESSILGIYFIGAAMLANDRKAASGFIHGFRYNIRTLHHICEERYHGNPYPRDYLPITLDSLANKTVERFSIGDAIYQLNDFLCNVLVIPELNDITETRIKAEYYENLPKSYVLESGIFKGYKHMFVVVLAYGFHRFGEAAKHPNDFVHTPDFESANCHGFLNPVISYYKDGQYKDEQGLPGSLELRFDLPSTLDQNPAMVQNRVKNFLNKYLDLEPGTKFNDSFLGSKEIFKSKVIPFTAEELQKLPDLTKYDGCIPYTIDFAD</sequence>
<gene>
    <name evidence="2" type="primary">LOC102802398</name>
</gene>
<dbReference type="GeneID" id="102802398"/>
<proteinExistence type="predicted"/>
<accession>A0ABM0MKI0</accession>